<proteinExistence type="predicted"/>
<dbReference type="Proteomes" id="UP001596223">
    <property type="component" value="Unassembled WGS sequence"/>
</dbReference>
<organism evidence="1 2">
    <name type="scientific">Nocardia lasii</name>
    <dbReference type="NCBI Taxonomy" id="1616107"/>
    <lineage>
        <taxon>Bacteria</taxon>
        <taxon>Bacillati</taxon>
        <taxon>Actinomycetota</taxon>
        <taxon>Actinomycetes</taxon>
        <taxon>Mycobacteriales</taxon>
        <taxon>Nocardiaceae</taxon>
        <taxon>Nocardia</taxon>
    </lineage>
</organism>
<evidence type="ECO:0000313" key="1">
    <source>
        <dbReference type="EMBL" id="MFC6014094.1"/>
    </source>
</evidence>
<gene>
    <name evidence="1" type="ORF">ACFP3H_23815</name>
</gene>
<comment type="caution">
    <text evidence="1">The sequence shown here is derived from an EMBL/GenBank/DDBJ whole genome shotgun (WGS) entry which is preliminary data.</text>
</comment>
<keyword evidence="2" id="KW-1185">Reference proteome</keyword>
<evidence type="ECO:0000313" key="2">
    <source>
        <dbReference type="Proteomes" id="UP001596223"/>
    </source>
</evidence>
<accession>A0ABW1JZE2</accession>
<protein>
    <submittedName>
        <fullName evidence="1">Uncharacterized protein</fullName>
    </submittedName>
</protein>
<dbReference type="EMBL" id="JBHSQN010000015">
    <property type="protein sequence ID" value="MFC6014094.1"/>
    <property type="molecule type" value="Genomic_DNA"/>
</dbReference>
<dbReference type="RefSeq" id="WP_378609291.1">
    <property type="nucleotide sequence ID" value="NZ_JBHSQN010000015.1"/>
</dbReference>
<sequence length="40" mass="4722">MVRSATERRQLRVFKISASNWYSERDLYDWVMSLARGGDA</sequence>
<reference evidence="2" key="1">
    <citation type="journal article" date="2019" name="Int. J. Syst. Evol. Microbiol.">
        <title>The Global Catalogue of Microorganisms (GCM) 10K type strain sequencing project: providing services to taxonomists for standard genome sequencing and annotation.</title>
        <authorList>
            <consortium name="The Broad Institute Genomics Platform"/>
            <consortium name="The Broad Institute Genome Sequencing Center for Infectious Disease"/>
            <person name="Wu L."/>
            <person name="Ma J."/>
        </authorList>
    </citation>
    <scope>NUCLEOTIDE SEQUENCE [LARGE SCALE GENOMIC DNA]</scope>
    <source>
        <strain evidence="2">CCUG 36956</strain>
    </source>
</reference>
<name>A0ABW1JZE2_9NOCA</name>